<accession>A0A087DIZ1</accession>
<feature type="compositionally biased region" description="Acidic residues" evidence="1">
    <location>
        <begin position="299"/>
        <end position="312"/>
    </location>
</feature>
<dbReference type="eggNOG" id="COG3595">
    <property type="taxonomic scope" value="Bacteria"/>
</dbReference>
<protein>
    <recommendedName>
        <fullName evidence="2">DUF4097 domain-containing protein</fullName>
    </recommendedName>
</protein>
<dbReference type="EMBL" id="JGZO01000002">
    <property type="protein sequence ID" value="KFI95491.1"/>
    <property type="molecule type" value="Genomic_DNA"/>
</dbReference>
<feature type="region of interest" description="Disordered" evidence="1">
    <location>
        <begin position="297"/>
        <end position="349"/>
    </location>
</feature>
<evidence type="ECO:0000259" key="2">
    <source>
        <dbReference type="Pfam" id="PF13349"/>
    </source>
</evidence>
<dbReference type="RefSeq" id="WP_144414414.1">
    <property type="nucleotide sequence ID" value="NZ_CAUPKV010000001.1"/>
</dbReference>
<evidence type="ECO:0000256" key="1">
    <source>
        <dbReference type="SAM" id="MobiDB-lite"/>
    </source>
</evidence>
<feature type="domain" description="DUF4097" evidence="2">
    <location>
        <begin position="60"/>
        <end position="256"/>
    </location>
</feature>
<keyword evidence="4" id="KW-1185">Reference proteome</keyword>
<dbReference type="STRING" id="158787.BSCA_0522"/>
<proteinExistence type="predicted"/>
<comment type="caution">
    <text evidence="3">The sequence shown here is derived from an EMBL/GenBank/DDBJ whole genome shotgun (WGS) entry which is preliminary data.</text>
</comment>
<dbReference type="Proteomes" id="UP000029033">
    <property type="component" value="Unassembled WGS sequence"/>
</dbReference>
<gene>
    <name evidence="3" type="ORF">BSCA_0522</name>
</gene>
<feature type="compositionally biased region" description="Basic and acidic residues" evidence="1">
    <location>
        <begin position="340"/>
        <end position="349"/>
    </location>
</feature>
<dbReference type="GeneID" id="85165442"/>
<dbReference type="InterPro" id="IPR025164">
    <property type="entry name" value="Toastrack_DUF4097"/>
</dbReference>
<feature type="region of interest" description="Disordered" evidence="1">
    <location>
        <begin position="1"/>
        <end position="26"/>
    </location>
</feature>
<evidence type="ECO:0000313" key="3">
    <source>
        <dbReference type="EMBL" id="KFI95491.1"/>
    </source>
</evidence>
<dbReference type="Pfam" id="PF13349">
    <property type="entry name" value="DUF4097"/>
    <property type="match status" value="1"/>
</dbReference>
<dbReference type="OrthoDB" id="3232569at2"/>
<reference evidence="3 4" key="1">
    <citation type="submission" date="2014-03" db="EMBL/GenBank/DDBJ databases">
        <title>Genomics of Bifidobacteria.</title>
        <authorList>
            <person name="Ventura M."/>
            <person name="Milani C."/>
            <person name="Lugli G.A."/>
        </authorList>
    </citation>
    <scope>NUCLEOTIDE SEQUENCE [LARGE SCALE GENOMIC DNA]</scope>
    <source>
        <strain evidence="3 4">LMG 21589</strain>
    </source>
</reference>
<dbReference type="AlphaFoldDB" id="A0A087DIZ1"/>
<organism evidence="3 4">
    <name type="scientific">Bifidobacterium scardovii</name>
    <dbReference type="NCBI Taxonomy" id="158787"/>
    <lineage>
        <taxon>Bacteria</taxon>
        <taxon>Bacillati</taxon>
        <taxon>Actinomycetota</taxon>
        <taxon>Actinomycetes</taxon>
        <taxon>Bifidobacteriales</taxon>
        <taxon>Bifidobacteriaceae</taxon>
        <taxon>Bifidobacterium</taxon>
    </lineage>
</organism>
<sequence length="349" mass="36388">MSYTMDDRDRIQGHGRDDGDMHRGGERWVVGEGESKTFDLDGVERLKVSLLKGRIDVIGHDDESCRLEITKVKGAPVNVSFDGRRLVIANDDKVSNGVLSFLGIHVSFGGVPRTMTARADVSLLVPRDVAAKISTISGDALISGLTCGAKLDTVSGTLLSDGVSGALNMDTVSGKVEARNHHGSVRAKTVGGDVVVSGNCTDVSAEAVSGNLYVDAFGAPERIRYHAVSGSMAVRLDPEVRATYKASSIGGRARIGAQEFKIRDALNFADGPEHGRPVNIEFNAVGGSLKVVRRAFEPFDPDGGETGDDDGSDGGRGSGAARGARGEGIADDSGASDSSDGVRGEESAS</sequence>
<evidence type="ECO:0000313" key="4">
    <source>
        <dbReference type="Proteomes" id="UP000029033"/>
    </source>
</evidence>
<name>A0A087DIZ1_9BIFI</name>